<dbReference type="AlphaFoldDB" id="A0A327VVF1"/>
<feature type="domain" description="SnoaL-like" evidence="1">
    <location>
        <begin position="35"/>
        <end position="113"/>
    </location>
</feature>
<sequence>MAPIGLKMSFSANENRVSLPILHSKKMESKTTFAAEWVAAWNAHDLDAVMSHYDDQIEFYSPVIQRINNDPEGKIVGKVALEAYFRKALVAYPDLHFELYHILEGINSVVLYYKSVNNSLSAEMMVLNEKGLVKEVRAHYKQQS</sequence>
<proteinExistence type="predicted"/>
<reference evidence="2 3" key="1">
    <citation type="submission" date="2018-06" db="EMBL/GenBank/DDBJ databases">
        <title>Genomic Encyclopedia of Archaeal and Bacterial Type Strains, Phase II (KMG-II): from individual species to whole genera.</title>
        <authorList>
            <person name="Goeker M."/>
        </authorList>
    </citation>
    <scope>NUCLEOTIDE SEQUENCE [LARGE SCALE GENOMIC DNA]</scope>
    <source>
        <strain evidence="2 3">DSM 29821</strain>
    </source>
</reference>
<protein>
    <submittedName>
        <fullName evidence="2">SnoaL-like protein</fullName>
    </submittedName>
</protein>
<keyword evidence="3" id="KW-1185">Reference proteome</keyword>
<name>A0A327VVF1_9BACT</name>
<evidence type="ECO:0000259" key="1">
    <source>
        <dbReference type="Pfam" id="PF12680"/>
    </source>
</evidence>
<gene>
    <name evidence="2" type="ORF">CLV59_110220</name>
</gene>
<dbReference type="SUPFAM" id="SSF54427">
    <property type="entry name" value="NTF2-like"/>
    <property type="match status" value="1"/>
</dbReference>
<dbReference type="Pfam" id="PF12680">
    <property type="entry name" value="SnoaL_2"/>
    <property type="match status" value="1"/>
</dbReference>
<dbReference type="Gene3D" id="3.10.450.50">
    <property type="match status" value="1"/>
</dbReference>
<evidence type="ECO:0000313" key="3">
    <source>
        <dbReference type="Proteomes" id="UP000249819"/>
    </source>
</evidence>
<organism evidence="2 3">
    <name type="scientific">Chitinophaga dinghuensis</name>
    <dbReference type="NCBI Taxonomy" id="1539050"/>
    <lineage>
        <taxon>Bacteria</taxon>
        <taxon>Pseudomonadati</taxon>
        <taxon>Bacteroidota</taxon>
        <taxon>Chitinophagia</taxon>
        <taxon>Chitinophagales</taxon>
        <taxon>Chitinophagaceae</taxon>
        <taxon>Chitinophaga</taxon>
    </lineage>
</organism>
<dbReference type="EMBL" id="QLMA01000010">
    <property type="protein sequence ID" value="RAJ75171.1"/>
    <property type="molecule type" value="Genomic_DNA"/>
</dbReference>
<evidence type="ECO:0000313" key="2">
    <source>
        <dbReference type="EMBL" id="RAJ75171.1"/>
    </source>
</evidence>
<dbReference type="InterPro" id="IPR032710">
    <property type="entry name" value="NTF2-like_dom_sf"/>
</dbReference>
<comment type="caution">
    <text evidence="2">The sequence shown here is derived from an EMBL/GenBank/DDBJ whole genome shotgun (WGS) entry which is preliminary data.</text>
</comment>
<dbReference type="Proteomes" id="UP000249819">
    <property type="component" value="Unassembled WGS sequence"/>
</dbReference>
<dbReference type="InterPro" id="IPR037401">
    <property type="entry name" value="SnoaL-like"/>
</dbReference>
<accession>A0A327VVF1</accession>